<comment type="caution">
    <text evidence="1">The sequence shown here is derived from an EMBL/GenBank/DDBJ whole genome shotgun (WGS) entry which is preliminary data.</text>
</comment>
<accession>A0A917FYF1</accession>
<dbReference type="EMBL" id="BMCU01000003">
    <property type="protein sequence ID" value="GGG14152.1"/>
    <property type="molecule type" value="Genomic_DNA"/>
</dbReference>
<reference evidence="1" key="1">
    <citation type="journal article" date="2014" name="Int. J. Syst. Evol. Microbiol.">
        <title>Complete genome sequence of Corynebacterium casei LMG S-19264T (=DSM 44701T), isolated from a smear-ripened cheese.</title>
        <authorList>
            <consortium name="US DOE Joint Genome Institute (JGI-PGF)"/>
            <person name="Walter F."/>
            <person name="Albersmeier A."/>
            <person name="Kalinowski J."/>
            <person name="Ruckert C."/>
        </authorList>
    </citation>
    <scope>NUCLEOTIDE SEQUENCE</scope>
    <source>
        <strain evidence="1">CCM 7905</strain>
    </source>
</reference>
<dbReference type="Proteomes" id="UP000654257">
    <property type="component" value="Unassembled WGS sequence"/>
</dbReference>
<proteinExistence type="predicted"/>
<evidence type="ECO:0000313" key="1">
    <source>
        <dbReference type="EMBL" id="GGG14152.1"/>
    </source>
</evidence>
<name>A0A917FYF1_9NOCA</name>
<organism evidence="1 2">
    <name type="scientific">Rhodococcoides trifolii</name>
    <dbReference type="NCBI Taxonomy" id="908250"/>
    <lineage>
        <taxon>Bacteria</taxon>
        <taxon>Bacillati</taxon>
        <taxon>Actinomycetota</taxon>
        <taxon>Actinomycetes</taxon>
        <taxon>Mycobacteriales</taxon>
        <taxon>Nocardiaceae</taxon>
        <taxon>Rhodococcoides</taxon>
    </lineage>
</organism>
<sequence length="62" mass="6885">MLLTNKNYTNIQLNKTTTITLTVNDDGLTNVLLEDEDGIHTVVNAQDISMTISTMSPMQDNE</sequence>
<dbReference type="AlphaFoldDB" id="A0A917FYF1"/>
<gene>
    <name evidence="1" type="ORF">GCM10007304_30300</name>
</gene>
<evidence type="ECO:0000313" key="2">
    <source>
        <dbReference type="Proteomes" id="UP000654257"/>
    </source>
</evidence>
<reference evidence="1" key="2">
    <citation type="submission" date="2020-09" db="EMBL/GenBank/DDBJ databases">
        <authorList>
            <person name="Sun Q."/>
            <person name="Sedlacek I."/>
        </authorList>
    </citation>
    <scope>NUCLEOTIDE SEQUENCE</scope>
    <source>
        <strain evidence="1">CCM 7905</strain>
    </source>
</reference>
<protein>
    <submittedName>
        <fullName evidence="1">Uncharacterized protein</fullName>
    </submittedName>
</protein>
<keyword evidence="2" id="KW-1185">Reference proteome</keyword>